<dbReference type="AlphaFoldDB" id="A0A0F9G4S6"/>
<accession>A0A0F9G4S6</accession>
<organism evidence="1">
    <name type="scientific">marine sediment metagenome</name>
    <dbReference type="NCBI Taxonomy" id="412755"/>
    <lineage>
        <taxon>unclassified sequences</taxon>
        <taxon>metagenomes</taxon>
        <taxon>ecological metagenomes</taxon>
    </lineage>
</organism>
<protein>
    <submittedName>
        <fullName evidence="1">Uncharacterized protein</fullName>
    </submittedName>
</protein>
<feature type="non-terminal residue" evidence="1">
    <location>
        <position position="33"/>
    </location>
</feature>
<comment type="caution">
    <text evidence="1">The sequence shown here is derived from an EMBL/GenBank/DDBJ whole genome shotgun (WGS) entry which is preliminary data.</text>
</comment>
<dbReference type="SUPFAM" id="SSF56399">
    <property type="entry name" value="ADP-ribosylation"/>
    <property type="match status" value="1"/>
</dbReference>
<proteinExistence type="predicted"/>
<evidence type="ECO:0000313" key="1">
    <source>
        <dbReference type="EMBL" id="KKL64595.1"/>
    </source>
</evidence>
<name>A0A0F9G4S6_9ZZZZ</name>
<gene>
    <name evidence="1" type="ORF">LCGC14_2163390</name>
</gene>
<sequence>MPLVICYHGTKARNVPGIVRDGFKEGTYFARHL</sequence>
<dbReference type="EMBL" id="LAZR01027793">
    <property type="protein sequence ID" value="KKL64595.1"/>
    <property type="molecule type" value="Genomic_DNA"/>
</dbReference>
<reference evidence="1" key="1">
    <citation type="journal article" date="2015" name="Nature">
        <title>Complex archaea that bridge the gap between prokaryotes and eukaryotes.</title>
        <authorList>
            <person name="Spang A."/>
            <person name="Saw J.H."/>
            <person name="Jorgensen S.L."/>
            <person name="Zaremba-Niedzwiedzka K."/>
            <person name="Martijn J."/>
            <person name="Lind A.E."/>
            <person name="van Eijk R."/>
            <person name="Schleper C."/>
            <person name="Guy L."/>
            <person name="Ettema T.J."/>
        </authorList>
    </citation>
    <scope>NUCLEOTIDE SEQUENCE</scope>
</reference>